<evidence type="ECO:0000313" key="4">
    <source>
        <dbReference type="Proteomes" id="UP000317650"/>
    </source>
</evidence>
<dbReference type="Pfam" id="PF04484">
    <property type="entry name" value="QWRF"/>
    <property type="match status" value="1"/>
</dbReference>
<evidence type="ECO:0000256" key="2">
    <source>
        <dbReference type="SAM" id="MobiDB-lite"/>
    </source>
</evidence>
<evidence type="ECO:0000313" key="3">
    <source>
        <dbReference type="EMBL" id="THU46226.1"/>
    </source>
</evidence>
<dbReference type="GO" id="GO:0008017">
    <property type="term" value="F:microtubule binding"/>
    <property type="evidence" value="ECO:0007669"/>
    <property type="project" value="TreeGrafter"/>
</dbReference>
<feature type="compositionally biased region" description="Low complexity" evidence="2">
    <location>
        <begin position="14"/>
        <end position="29"/>
    </location>
</feature>
<dbReference type="Proteomes" id="UP000317650">
    <property type="component" value="Chromosome 9"/>
</dbReference>
<proteinExistence type="inferred from homology"/>
<dbReference type="AlphaFoldDB" id="A0A4V4H2Z3"/>
<comment type="caution">
    <text evidence="3">The sequence shown here is derived from an EMBL/GenBank/DDBJ whole genome shotgun (WGS) entry which is preliminary data.</text>
</comment>
<organism evidence="3 4">
    <name type="scientific">Musa balbisiana</name>
    <name type="common">Banana</name>
    <dbReference type="NCBI Taxonomy" id="52838"/>
    <lineage>
        <taxon>Eukaryota</taxon>
        <taxon>Viridiplantae</taxon>
        <taxon>Streptophyta</taxon>
        <taxon>Embryophyta</taxon>
        <taxon>Tracheophyta</taxon>
        <taxon>Spermatophyta</taxon>
        <taxon>Magnoliopsida</taxon>
        <taxon>Liliopsida</taxon>
        <taxon>Zingiberales</taxon>
        <taxon>Musaceae</taxon>
        <taxon>Musa</taxon>
    </lineage>
</organism>
<dbReference type="GO" id="GO:0051225">
    <property type="term" value="P:spindle assembly"/>
    <property type="evidence" value="ECO:0007669"/>
    <property type="project" value="TreeGrafter"/>
</dbReference>
<dbReference type="PANTHER" id="PTHR31807">
    <property type="entry name" value="AUGMIN FAMILY MEMBER"/>
    <property type="match status" value="1"/>
</dbReference>
<comment type="similarity">
    <text evidence="1">Belongs to the QWRF family.</text>
</comment>
<feature type="compositionally biased region" description="Basic and acidic residues" evidence="2">
    <location>
        <begin position="65"/>
        <end position="79"/>
    </location>
</feature>
<reference evidence="3 4" key="1">
    <citation type="journal article" date="2019" name="Nat. Plants">
        <title>Genome sequencing of Musa balbisiana reveals subgenome evolution and function divergence in polyploid bananas.</title>
        <authorList>
            <person name="Yao X."/>
        </authorList>
    </citation>
    <scope>NUCLEOTIDE SEQUENCE [LARGE SCALE GENOMIC DNA]</scope>
    <source>
        <strain evidence="4">cv. DH-PKW</strain>
        <tissue evidence="3">Leaves</tissue>
    </source>
</reference>
<gene>
    <name evidence="3" type="ORF">C4D60_Mb09t02710</name>
</gene>
<dbReference type="STRING" id="52838.A0A4V4H2Z3"/>
<dbReference type="PANTHER" id="PTHR31807:SF31">
    <property type="entry name" value="QWRF MOTIF PROTEIN (DUF566)-RELATED"/>
    <property type="match status" value="1"/>
</dbReference>
<evidence type="ECO:0008006" key="5">
    <source>
        <dbReference type="Google" id="ProtNLM"/>
    </source>
</evidence>
<feature type="compositionally biased region" description="Basic residues" evidence="2">
    <location>
        <begin position="1"/>
        <end position="10"/>
    </location>
</feature>
<accession>A0A4V4H2Z3</accession>
<keyword evidence="4" id="KW-1185">Reference proteome</keyword>
<feature type="region of interest" description="Disordered" evidence="2">
    <location>
        <begin position="65"/>
        <end position="106"/>
    </location>
</feature>
<dbReference type="InterPro" id="IPR007573">
    <property type="entry name" value="QWRF"/>
</dbReference>
<evidence type="ECO:0000256" key="1">
    <source>
        <dbReference type="ARBA" id="ARBA00010016"/>
    </source>
</evidence>
<sequence>MEKHTPRRTKSRELSSSPSRLSSSSSSSSLKRRSADSSTSSLASVLLWPSASAATEKSLCLADHLSDDRLRDLSAEPKKNGGRRFLHPMAAGNASPQSTILGRQRSYSQYSSRFKQEEKDEMKKMRHNLKESSRPILGGSMRHIGEAIRFPPSPTPASSLPSSVLNSGSGIFHGKPRLERVNLPNHDELRRPVRSSSSWTAYELSKALWSPSPAKRSPSPAKRSVSPLVVEAPVASAEKDKSRSFTSSGLDLLRRKWQGSPSDTTKLKKGRVAHQLQLMWNRLIQWRWVNAGLDEVGLIKRTHSEVKVFGAWVGLSNLRARVARKRMQLEKDKLHLKLMPLLSSQLKILEDSSEMERQHTSALSAINDCLQATVCRLPLADGAKVDLQLLVSALTHATDFALTTRTTISRLAHTNAQKIVSLLPELRQVVSSEEVLLQECFGLLVRMSSLHIQEQSLKCHLIQLQLEYS</sequence>
<feature type="region of interest" description="Disordered" evidence="2">
    <location>
        <begin position="1"/>
        <end position="41"/>
    </location>
</feature>
<protein>
    <recommendedName>
        <fullName evidence="5">QWRF motif-containing protein 3</fullName>
    </recommendedName>
</protein>
<dbReference type="GO" id="GO:0005880">
    <property type="term" value="C:nuclear microtubule"/>
    <property type="evidence" value="ECO:0007669"/>
    <property type="project" value="TreeGrafter"/>
</dbReference>
<dbReference type="GO" id="GO:0005737">
    <property type="term" value="C:cytoplasm"/>
    <property type="evidence" value="ECO:0007669"/>
    <property type="project" value="TreeGrafter"/>
</dbReference>
<dbReference type="EMBL" id="PYDT01000010">
    <property type="protein sequence ID" value="THU46226.1"/>
    <property type="molecule type" value="Genomic_DNA"/>
</dbReference>
<name>A0A4V4H2Z3_MUSBA</name>